<keyword evidence="2" id="KW-0378">Hydrolase</keyword>
<dbReference type="AlphaFoldDB" id="A0A1C4B6F9"/>
<dbReference type="SUPFAM" id="SSF51556">
    <property type="entry name" value="Metallo-dependent hydrolases"/>
    <property type="match status" value="1"/>
</dbReference>
<feature type="binding site" evidence="3">
    <location>
        <position position="215"/>
    </location>
    <ligand>
        <name>a divalent metal cation</name>
        <dbReference type="ChEBI" id="CHEBI:60240"/>
        <label>1</label>
    </ligand>
</feature>
<evidence type="ECO:0000313" key="4">
    <source>
        <dbReference type="EMBL" id="SCC02384.1"/>
    </source>
</evidence>
<name>A0A1C4B6F9_9LACO</name>
<feature type="binding site" evidence="3">
    <location>
        <position position="19"/>
    </location>
    <ligand>
        <name>a divalent metal cation</name>
        <dbReference type="ChEBI" id="CHEBI:60240"/>
        <label>1</label>
    </ligand>
</feature>
<organism evidence="4 5">
    <name type="scientific">Weissella bombi</name>
    <dbReference type="NCBI Taxonomy" id="1505725"/>
    <lineage>
        <taxon>Bacteria</taxon>
        <taxon>Bacillati</taxon>
        <taxon>Bacillota</taxon>
        <taxon>Bacilli</taxon>
        <taxon>Lactobacillales</taxon>
        <taxon>Lactobacillaceae</taxon>
        <taxon>Weissella</taxon>
    </lineage>
</organism>
<evidence type="ECO:0000256" key="2">
    <source>
        <dbReference type="ARBA" id="ARBA00022801"/>
    </source>
</evidence>
<dbReference type="PIRSF" id="PIRSF005902">
    <property type="entry name" value="DNase_TatD"/>
    <property type="match status" value="1"/>
</dbReference>
<dbReference type="Gene3D" id="3.20.20.140">
    <property type="entry name" value="Metal-dependent hydrolases"/>
    <property type="match status" value="1"/>
</dbReference>
<dbReference type="InterPro" id="IPR001130">
    <property type="entry name" value="TatD-like"/>
</dbReference>
<dbReference type="PANTHER" id="PTHR46124:SF2">
    <property type="entry name" value="D-AMINOACYL-TRNA DEACYLASE"/>
    <property type="match status" value="1"/>
</dbReference>
<dbReference type="EMBL" id="FMAO01000009">
    <property type="protein sequence ID" value="SCC02384.1"/>
    <property type="molecule type" value="Genomic_DNA"/>
</dbReference>
<feature type="binding site" evidence="3">
    <location>
        <position position="103"/>
    </location>
    <ligand>
        <name>a divalent metal cation</name>
        <dbReference type="ChEBI" id="CHEBI:60240"/>
        <label>1</label>
    </ligand>
</feature>
<feature type="binding site" evidence="3">
    <location>
        <position position="17"/>
    </location>
    <ligand>
        <name>a divalent metal cation</name>
        <dbReference type="ChEBI" id="CHEBI:60240"/>
        <label>1</label>
    </ligand>
</feature>
<dbReference type="NCBIfam" id="TIGR00010">
    <property type="entry name" value="YchF/TatD family DNA exonuclease"/>
    <property type="match status" value="1"/>
</dbReference>
<feature type="binding site" evidence="3">
    <location>
        <position position="165"/>
    </location>
    <ligand>
        <name>a divalent metal cation</name>
        <dbReference type="ChEBI" id="CHEBI:60240"/>
        <label>2</label>
    </ligand>
</feature>
<dbReference type="Pfam" id="PF01026">
    <property type="entry name" value="TatD_DNase"/>
    <property type="match status" value="1"/>
</dbReference>
<evidence type="ECO:0000256" key="3">
    <source>
        <dbReference type="PIRSR" id="PIRSR005902-1"/>
    </source>
</evidence>
<dbReference type="STRING" id="1505725.GA0061074_1095"/>
<dbReference type="CDD" id="cd01310">
    <property type="entry name" value="TatD_DNAse"/>
    <property type="match status" value="1"/>
</dbReference>
<protein>
    <submittedName>
        <fullName evidence="4">TatD DNase family protein</fullName>
    </submittedName>
</protein>
<proteinExistence type="predicted"/>
<dbReference type="InterPro" id="IPR032466">
    <property type="entry name" value="Metal_Hydrolase"/>
</dbReference>
<dbReference type="InterPro" id="IPR015991">
    <property type="entry name" value="TatD/YcfH-like"/>
</dbReference>
<keyword evidence="5" id="KW-1185">Reference proteome</keyword>
<sequence>MAIYKSGQRRADGYDTHTHLNDDTFWHDVPAYFGRATEFGIVEMNIVGYDSQSNERAIQLAHEFEGMHAIIGWQPEDIAEMDDNKLAIFREQLQDDAVIGVGETGLDYYWDDNPAAEVQKKAFTQQLELAHEFKLPVTVHTRSAMADTYEALKNAHVEDFGGVMHSFTGTPEEAKQFLDMGMYISFSGIATFKNAKDVQETVKSVPLDRLLVETDAPYLAPTPMRGKPNEPMYVHYIIEYIAELLGKSYDEMAEITTNNARRLWHLDQATDEN</sequence>
<dbReference type="GO" id="GO:0016788">
    <property type="term" value="F:hydrolase activity, acting on ester bonds"/>
    <property type="evidence" value="ECO:0007669"/>
    <property type="project" value="InterPro"/>
</dbReference>
<evidence type="ECO:0000256" key="1">
    <source>
        <dbReference type="ARBA" id="ARBA00022723"/>
    </source>
</evidence>
<reference evidence="5" key="1">
    <citation type="submission" date="2016-08" db="EMBL/GenBank/DDBJ databases">
        <authorList>
            <person name="Varghese N."/>
            <person name="Submissions Spin"/>
        </authorList>
    </citation>
    <scope>NUCLEOTIDE SEQUENCE [LARGE SCALE GENOMIC DNA]</scope>
    <source>
        <strain evidence="5">R-53094</strain>
    </source>
</reference>
<evidence type="ECO:0000313" key="5">
    <source>
        <dbReference type="Proteomes" id="UP000199268"/>
    </source>
</evidence>
<dbReference type="GO" id="GO:0004536">
    <property type="term" value="F:DNA nuclease activity"/>
    <property type="evidence" value="ECO:0007669"/>
    <property type="project" value="InterPro"/>
</dbReference>
<dbReference type="FunFam" id="3.20.20.140:FF:000005">
    <property type="entry name" value="TatD family hydrolase"/>
    <property type="match status" value="1"/>
</dbReference>
<dbReference type="PANTHER" id="PTHR46124">
    <property type="entry name" value="D-AMINOACYL-TRNA DEACYLASE"/>
    <property type="match status" value="1"/>
</dbReference>
<feature type="binding site" evidence="3">
    <location>
        <position position="140"/>
    </location>
    <ligand>
        <name>a divalent metal cation</name>
        <dbReference type="ChEBI" id="CHEBI:60240"/>
        <label>2</label>
    </ligand>
</feature>
<keyword evidence="1 3" id="KW-0479">Metal-binding</keyword>
<dbReference type="OrthoDB" id="9810005at2"/>
<dbReference type="Proteomes" id="UP000199268">
    <property type="component" value="Unassembled WGS sequence"/>
</dbReference>
<dbReference type="RefSeq" id="WP_092463028.1">
    <property type="nucleotide sequence ID" value="NZ_BJEE01000008.1"/>
</dbReference>
<accession>A0A1C4B6F9</accession>
<dbReference type="InterPro" id="IPR018228">
    <property type="entry name" value="DNase_TatD-rel_CS"/>
</dbReference>
<dbReference type="GO" id="GO:0005829">
    <property type="term" value="C:cytosol"/>
    <property type="evidence" value="ECO:0007669"/>
    <property type="project" value="TreeGrafter"/>
</dbReference>
<dbReference type="GO" id="GO:0046872">
    <property type="term" value="F:metal ion binding"/>
    <property type="evidence" value="ECO:0007669"/>
    <property type="project" value="UniProtKB-KW"/>
</dbReference>
<gene>
    <name evidence="4" type="ORF">GA0061074_1095</name>
</gene>
<dbReference type="PROSITE" id="PS01091">
    <property type="entry name" value="TATD_3"/>
    <property type="match status" value="1"/>
</dbReference>